<dbReference type="EMBL" id="UZAN01040866">
    <property type="protein sequence ID" value="VDP71205.1"/>
    <property type="molecule type" value="Genomic_DNA"/>
</dbReference>
<dbReference type="GO" id="GO:0019901">
    <property type="term" value="F:protein kinase binding"/>
    <property type="evidence" value="ECO:0007669"/>
    <property type="project" value="InterPro"/>
</dbReference>
<dbReference type="AlphaFoldDB" id="A0A183AAI8"/>
<sequence>MRPRRRRLLGIRPRRPVHNPVHLPHQTRPRLVPPVTRDYFTIPDGLRTNRPDPATQEARLEPAHPGILFTYSEPLCQDLNTASNSSVDYKKLYEAEKSATAELRAAIASAQSELRELQEQVEATQRKRRSSDAEQRKLERKISECDEELKTLDKLRSESERLRAEHRALVRVVSRLNREQ</sequence>
<dbReference type="Pfam" id="PF15898">
    <property type="entry name" value="PRKG1_interact"/>
    <property type="match status" value="1"/>
</dbReference>
<reference evidence="5 6" key="2">
    <citation type="submission" date="2018-11" db="EMBL/GenBank/DDBJ databases">
        <authorList>
            <consortium name="Pathogen Informatics"/>
        </authorList>
    </citation>
    <scope>NUCLEOTIDE SEQUENCE [LARGE SCALE GENOMIC DNA]</scope>
    <source>
        <strain evidence="5 6">Egypt</strain>
    </source>
</reference>
<dbReference type="OrthoDB" id="539213at2759"/>
<feature type="domain" description="cGMP-dependent protein kinase interacting" evidence="4">
    <location>
        <begin position="88"/>
        <end position="177"/>
    </location>
</feature>
<gene>
    <name evidence="5" type="ORF">ECPE_LOCUS3973</name>
</gene>
<dbReference type="WBParaSite" id="ECPE_0000398001-mRNA-1">
    <property type="protein sequence ID" value="ECPE_0000398001-mRNA-1"/>
    <property type="gene ID" value="ECPE_0000398001"/>
</dbReference>
<proteinExistence type="predicted"/>
<dbReference type="Gene3D" id="6.10.250.1820">
    <property type="match status" value="1"/>
</dbReference>
<organism evidence="7">
    <name type="scientific">Echinostoma caproni</name>
    <dbReference type="NCBI Taxonomy" id="27848"/>
    <lineage>
        <taxon>Eukaryota</taxon>
        <taxon>Metazoa</taxon>
        <taxon>Spiralia</taxon>
        <taxon>Lophotrochozoa</taxon>
        <taxon>Platyhelminthes</taxon>
        <taxon>Trematoda</taxon>
        <taxon>Digenea</taxon>
        <taxon>Plagiorchiida</taxon>
        <taxon>Echinostomata</taxon>
        <taxon>Echinostomatoidea</taxon>
        <taxon>Echinostomatidae</taxon>
        <taxon>Echinostoma</taxon>
    </lineage>
</organism>
<dbReference type="InterPro" id="IPR051226">
    <property type="entry name" value="PP1_Regulatory_Subunit"/>
</dbReference>
<evidence type="ECO:0000256" key="2">
    <source>
        <dbReference type="ARBA" id="ARBA00022737"/>
    </source>
</evidence>
<keyword evidence="2" id="KW-0677">Repeat</keyword>
<dbReference type="PANTHER" id="PTHR24179">
    <property type="entry name" value="PROTEIN PHOSPHATASE 1 REGULATORY SUBUNIT 12"/>
    <property type="match status" value="1"/>
</dbReference>
<keyword evidence="3" id="KW-0175">Coiled coil</keyword>
<keyword evidence="1" id="KW-0217">Developmental protein</keyword>
<dbReference type="GO" id="GO:0019208">
    <property type="term" value="F:phosphatase regulator activity"/>
    <property type="evidence" value="ECO:0007669"/>
    <property type="project" value="TreeGrafter"/>
</dbReference>
<evidence type="ECO:0000256" key="3">
    <source>
        <dbReference type="SAM" id="Coils"/>
    </source>
</evidence>
<evidence type="ECO:0000313" key="6">
    <source>
        <dbReference type="Proteomes" id="UP000272942"/>
    </source>
</evidence>
<name>A0A183AAI8_9TREM</name>
<dbReference type="GO" id="GO:0004857">
    <property type="term" value="F:enzyme inhibitor activity"/>
    <property type="evidence" value="ECO:0007669"/>
    <property type="project" value="TreeGrafter"/>
</dbReference>
<reference evidence="7" key="1">
    <citation type="submission" date="2016-06" db="UniProtKB">
        <authorList>
            <consortium name="WormBaseParasite"/>
        </authorList>
    </citation>
    <scope>IDENTIFICATION</scope>
</reference>
<evidence type="ECO:0000313" key="7">
    <source>
        <dbReference type="WBParaSite" id="ECPE_0000398001-mRNA-1"/>
    </source>
</evidence>
<dbReference type="InterPro" id="IPR031775">
    <property type="entry name" value="PRKG1_interact"/>
</dbReference>
<dbReference type="PANTHER" id="PTHR24179:SF21">
    <property type="entry name" value="MYOSIN BINDING SUBUNIT, ISOFORM O"/>
    <property type="match status" value="1"/>
</dbReference>
<evidence type="ECO:0000256" key="1">
    <source>
        <dbReference type="ARBA" id="ARBA00022473"/>
    </source>
</evidence>
<dbReference type="Proteomes" id="UP000272942">
    <property type="component" value="Unassembled WGS sequence"/>
</dbReference>
<protein>
    <submittedName>
        <fullName evidence="7">PRKG1_interact domain-containing protein</fullName>
    </submittedName>
</protein>
<feature type="coiled-coil region" evidence="3">
    <location>
        <begin position="100"/>
        <end position="179"/>
    </location>
</feature>
<keyword evidence="6" id="KW-1185">Reference proteome</keyword>
<accession>A0A183AAI8</accession>
<evidence type="ECO:0000313" key="5">
    <source>
        <dbReference type="EMBL" id="VDP71205.1"/>
    </source>
</evidence>
<dbReference type="GO" id="GO:0005737">
    <property type="term" value="C:cytoplasm"/>
    <property type="evidence" value="ECO:0007669"/>
    <property type="project" value="TreeGrafter"/>
</dbReference>
<evidence type="ECO:0000259" key="4">
    <source>
        <dbReference type="Pfam" id="PF15898"/>
    </source>
</evidence>